<dbReference type="Proteomes" id="UP000254282">
    <property type="component" value="Unassembled WGS sequence"/>
</dbReference>
<dbReference type="EMBL" id="CP033928">
    <property type="protein sequence ID" value="AZA61886.1"/>
    <property type="molecule type" value="Genomic_DNA"/>
</dbReference>
<evidence type="ECO:0000256" key="1">
    <source>
        <dbReference type="ARBA" id="ARBA00023015"/>
    </source>
</evidence>
<accession>A0A381FLB5</accession>
<dbReference type="Gene3D" id="1.10.10.10">
    <property type="entry name" value="Winged helix-like DNA-binding domain superfamily/Winged helix DNA-binding domain"/>
    <property type="match status" value="1"/>
</dbReference>
<dbReference type="RefSeq" id="WP_115620787.1">
    <property type="nucleotide sequence ID" value="NZ_CP033928.1"/>
</dbReference>
<keyword evidence="1" id="KW-0805">Transcription regulation</keyword>
<dbReference type="InterPro" id="IPR036388">
    <property type="entry name" value="WH-like_DNA-bd_sf"/>
</dbReference>
<evidence type="ECO:0000313" key="7">
    <source>
        <dbReference type="Proteomes" id="UP000254282"/>
    </source>
</evidence>
<reference evidence="5 8" key="2">
    <citation type="submission" date="2018-11" db="EMBL/GenBank/DDBJ databases">
        <title>Proposal to divide the Flavobacteriaceae and reorganize its genera based on Amino Acid Identity values calculated from whole genome sequences.</title>
        <authorList>
            <person name="Nicholson A.C."/>
            <person name="Gulvik C.A."/>
            <person name="Whitney A.M."/>
            <person name="Humrighouse B.W."/>
            <person name="Bell M."/>
            <person name="Holmes B."/>
            <person name="Steigerwalt A."/>
            <person name="Villarma A."/>
            <person name="Sheth M."/>
            <person name="Batra D."/>
            <person name="Pryor J."/>
            <person name="Bernardet J.-F."/>
            <person name="Hugo C."/>
            <person name="Kampfer P."/>
            <person name="Newman J."/>
            <person name="Mcquiston J.R."/>
        </authorList>
    </citation>
    <scope>NUCLEOTIDE SEQUENCE [LARGE SCALE GENOMIC DNA]</scope>
    <source>
        <strain evidence="5 8">G0211</strain>
    </source>
</reference>
<reference evidence="6 7" key="1">
    <citation type="submission" date="2018-06" db="EMBL/GenBank/DDBJ databases">
        <authorList>
            <consortium name="Pathogen Informatics"/>
            <person name="Doyle S."/>
        </authorList>
    </citation>
    <scope>NUCLEOTIDE SEQUENCE [LARGE SCALE GENOMIC DNA]</scope>
    <source>
        <strain evidence="6 7">NCTC13532</strain>
    </source>
</reference>
<dbReference type="GO" id="GO:0003677">
    <property type="term" value="F:DNA binding"/>
    <property type="evidence" value="ECO:0007669"/>
    <property type="project" value="UniProtKB-KW"/>
</dbReference>
<dbReference type="Proteomes" id="UP000269076">
    <property type="component" value="Chromosome"/>
</dbReference>
<dbReference type="EMBL" id="UFVR01000004">
    <property type="protein sequence ID" value="SUX47329.1"/>
    <property type="molecule type" value="Genomic_DNA"/>
</dbReference>
<dbReference type="InterPro" id="IPR002577">
    <property type="entry name" value="HTH_HxlR"/>
</dbReference>
<dbReference type="Pfam" id="PF01638">
    <property type="entry name" value="HxlR"/>
    <property type="match status" value="1"/>
</dbReference>
<dbReference type="PROSITE" id="PS51118">
    <property type="entry name" value="HTH_HXLR"/>
    <property type="match status" value="1"/>
</dbReference>
<evidence type="ECO:0000313" key="8">
    <source>
        <dbReference type="Proteomes" id="UP000269076"/>
    </source>
</evidence>
<sequence>MTIKNTNDNLHSLQKFLKLFSGKLRAEIFLLAIKSSLRFNSLLREIEGANKQSLAIALKDLTKAKILQKVTIKSKPLHIEYYLSEKGKLLIPLFEKLEEILVKGKY</sequence>
<feature type="domain" description="HTH hxlR-type" evidence="4">
    <location>
        <begin position="11"/>
        <end position="106"/>
    </location>
</feature>
<protein>
    <submittedName>
        <fullName evidence="6">HxlR-like helix-turn-helix</fullName>
    </submittedName>
    <submittedName>
        <fullName evidence="5">Transcriptional regulator</fullName>
    </submittedName>
</protein>
<dbReference type="AlphaFoldDB" id="A0A381FLB5"/>
<keyword evidence="2" id="KW-0238">DNA-binding</keyword>
<gene>
    <name evidence="5" type="ORF">EG340_12895</name>
    <name evidence="6" type="ORF">NCTC13532_02892</name>
</gene>
<dbReference type="PANTHER" id="PTHR33204">
    <property type="entry name" value="TRANSCRIPTIONAL REGULATOR, MARR FAMILY"/>
    <property type="match status" value="1"/>
</dbReference>
<organism evidence="6 7">
    <name type="scientific">Chryseobacterium indoltheticum</name>
    <dbReference type="NCBI Taxonomy" id="254"/>
    <lineage>
        <taxon>Bacteria</taxon>
        <taxon>Pseudomonadati</taxon>
        <taxon>Bacteroidota</taxon>
        <taxon>Flavobacteriia</taxon>
        <taxon>Flavobacteriales</taxon>
        <taxon>Weeksellaceae</taxon>
        <taxon>Chryseobacterium group</taxon>
        <taxon>Chryseobacterium</taxon>
    </lineage>
</organism>
<evidence type="ECO:0000313" key="5">
    <source>
        <dbReference type="EMBL" id="AZA61886.1"/>
    </source>
</evidence>
<dbReference type="SUPFAM" id="SSF46785">
    <property type="entry name" value="Winged helix' DNA-binding domain"/>
    <property type="match status" value="1"/>
</dbReference>
<evidence type="ECO:0000256" key="2">
    <source>
        <dbReference type="ARBA" id="ARBA00023125"/>
    </source>
</evidence>
<name>A0A381FLB5_9FLAO</name>
<evidence type="ECO:0000259" key="4">
    <source>
        <dbReference type="PROSITE" id="PS51118"/>
    </source>
</evidence>
<proteinExistence type="predicted"/>
<dbReference type="InterPro" id="IPR036390">
    <property type="entry name" value="WH_DNA-bd_sf"/>
</dbReference>
<evidence type="ECO:0000313" key="6">
    <source>
        <dbReference type="EMBL" id="SUX47329.1"/>
    </source>
</evidence>
<keyword evidence="3" id="KW-0804">Transcription</keyword>
<evidence type="ECO:0000256" key="3">
    <source>
        <dbReference type="ARBA" id="ARBA00023163"/>
    </source>
</evidence>